<comment type="caution">
    <text evidence="5">The sequence shown here is derived from an EMBL/GenBank/DDBJ whole genome shotgun (WGS) entry which is preliminary data.</text>
</comment>
<dbReference type="EMBL" id="JAJCGD010000026">
    <property type="protein sequence ID" value="MCB6828836.1"/>
    <property type="molecule type" value="Genomic_DNA"/>
</dbReference>
<keyword evidence="3" id="KW-0067">ATP-binding</keyword>
<dbReference type="GO" id="GO:0005524">
    <property type="term" value="F:ATP binding"/>
    <property type="evidence" value="ECO:0007669"/>
    <property type="project" value="UniProtKB-KW"/>
</dbReference>
<dbReference type="RefSeq" id="WP_227153120.1">
    <property type="nucleotide sequence ID" value="NZ_JAJCGD010000026.1"/>
</dbReference>
<comment type="similarity">
    <text evidence="1">Belongs to the GSP E family.</text>
</comment>
<dbReference type="InterPro" id="IPR027417">
    <property type="entry name" value="P-loop_NTPase"/>
</dbReference>
<protein>
    <submittedName>
        <fullName evidence="5">Flp pilus assembly complex ATPase component TadA</fullName>
    </submittedName>
</protein>
<dbReference type="SUPFAM" id="SSF52540">
    <property type="entry name" value="P-loop containing nucleoside triphosphate hydrolases"/>
    <property type="match status" value="1"/>
</dbReference>
<dbReference type="Gene3D" id="3.40.50.300">
    <property type="entry name" value="P-loop containing nucleotide triphosphate hydrolases"/>
    <property type="match status" value="1"/>
</dbReference>
<evidence type="ECO:0000256" key="3">
    <source>
        <dbReference type="ARBA" id="ARBA00022840"/>
    </source>
</evidence>
<evidence type="ECO:0000313" key="6">
    <source>
        <dbReference type="Proteomes" id="UP001198190"/>
    </source>
</evidence>
<dbReference type="PANTHER" id="PTHR30258:SF2">
    <property type="entry name" value="COMG OPERON PROTEIN 1"/>
    <property type="match status" value="1"/>
</dbReference>
<dbReference type="InterPro" id="IPR001482">
    <property type="entry name" value="T2SS/T4SS_dom"/>
</dbReference>
<reference evidence="5" key="1">
    <citation type="submission" date="2021-10" db="EMBL/GenBank/DDBJ databases">
        <title>Collection of gut derived symbiotic bacterial strains cultured from healthy donors.</title>
        <authorList>
            <person name="Lin H."/>
            <person name="Littmann E."/>
            <person name="Claire K."/>
            <person name="Pamer E."/>
        </authorList>
    </citation>
    <scope>NUCLEOTIDE SEQUENCE</scope>
    <source>
        <strain evidence="5">MSK.7.16</strain>
    </source>
</reference>
<gene>
    <name evidence="5" type="primary">tadA</name>
    <name evidence="5" type="ORF">LIY65_09040</name>
</gene>
<feature type="domain" description="Bacterial type II secretion system protein E" evidence="4">
    <location>
        <begin position="122"/>
        <end position="429"/>
    </location>
</feature>
<dbReference type="Proteomes" id="UP001198190">
    <property type="component" value="Unassembled WGS sequence"/>
</dbReference>
<name>A0AAW4U6W8_9FIRM</name>
<dbReference type="Gene3D" id="3.30.450.90">
    <property type="match status" value="1"/>
</dbReference>
<evidence type="ECO:0000256" key="2">
    <source>
        <dbReference type="ARBA" id="ARBA00022741"/>
    </source>
</evidence>
<dbReference type="AlphaFoldDB" id="A0AAW4U6W8"/>
<evidence type="ECO:0000259" key="4">
    <source>
        <dbReference type="Pfam" id="PF00437"/>
    </source>
</evidence>
<dbReference type="PANTHER" id="PTHR30258">
    <property type="entry name" value="TYPE II SECRETION SYSTEM PROTEIN GSPE-RELATED"/>
    <property type="match status" value="1"/>
</dbReference>
<dbReference type="CDD" id="cd01129">
    <property type="entry name" value="PulE-GspE-like"/>
    <property type="match status" value="1"/>
</dbReference>
<organism evidence="5 6">
    <name type="scientific">Megamonas funiformis</name>
    <dbReference type="NCBI Taxonomy" id="437897"/>
    <lineage>
        <taxon>Bacteria</taxon>
        <taxon>Bacillati</taxon>
        <taxon>Bacillota</taxon>
        <taxon>Negativicutes</taxon>
        <taxon>Selenomonadales</taxon>
        <taxon>Selenomonadaceae</taxon>
        <taxon>Megamonas</taxon>
    </lineage>
</organism>
<evidence type="ECO:0000313" key="5">
    <source>
        <dbReference type="EMBL" id="MCB6828836.1"/>
    </source>
</evidence>
<keyword evidence="2" id="KW-0547">Nucleotide-binding</keyword>
<dbReference type="GO" id="GO:0005886">
    <property type="term" value="C:plasma membrane"/>
    <property type="evidence" value="ECO:0007669"/>
    <property type="project" value="TreeGrafter"/>
</dbReference>
<proteinExistence type="inferred from homology"/>
<accession>A0AAW4U6W8</accession>
<dbReference type="GO" id="GO:0016887">
    <property type="term" value="F:ATP hydrolysis activity"/>
    <property type="evidence" value="ECO:0007669"/>
    <property type="project" value="TreeGrafter"/>
</dbReference>
<dbReference type="Pfam" id="PF00437">
    <property type="entry name" value="T2SSE"/>
    <property type="match status" value="1"/>
</dbReference>
<evidence type="ECO:0000256" key="1">
    <source>
        <dbReference type="ARBA" id="ARBA00006611"/>
    </source>
</evidence>
<sequence length="446" mass="50470">MEFITDESLKQKMIAKGKYIDASLVKLNIPANIVALVDKNIAQKYKILPFNYDEEHQTLYIVCNEDALLEQDEIEDIFSTRLNATIKLVLTDNYNLKEALKYYYKVDLNTQSMAHEVQENIEDNAPILNKVKNIIADAIEFGASDIHFLPYKFNNRYSIKILYRINGKNVNHSADYDFTENEIPRISMAIKRLDTSASSDMLRKNMPNKGSFLTKDKLGNDVDVRISTMPMVSGMEKVVLRLQQFLSKQKTLYDIGYLSKDIDIIKNQLKICPTGLFIITGPTGSGKTTTLHAQIGEVVKNADYEKIVVTIEDPVEIYNPNYCQVQIHETEDNATNFSSQKALQVILRQDPEIILYNEIRNKTDAETVIQAGATGHQVFTTLHANDCITAISRLLDLGVSKVSLLNQVNLISSQRLIGILCPHCQREYKLSESDKILLSKEDSGTS</sequence>